<dbReference type="GO" id="GO:0005576">
    <property type="term" value="C:extracellular region"/>
    <property type="evidence" value="ECO:0007669"/>
    <property type="project" value="InterPro"/>
</dbReference>
<keyword evidence="7" id="KW-0732">Signal</keyword>
<sequence>MTMKVKSTMMAASMLLFLLVLAGIVTATTTTTDSNIRLPSNGAAGETDGNKQAKSRPWECCDNIEMSVLKIYPPRWRCNDEVKQCAAACENCLQLVPGAGGEDVVFVCDDWYPTTNPGPVCTPRPWGDCCDKAFCTRSLPPICHCADEVASCAAACKECDMVNSSSEPPRYICRDHFTGEPGPMCA</sequence>
<proteinExistence type="inferred from homology"/>
<evidence type="ECO:0000256" key="4">
    <source>
        <dbReference type="ARBA" id="ARBA00023157"/>
    </source>
</evidence>
<comment type="similarity">
    <text evidence="1 5">Belongs to the Bowman-Birk serine protease inhibitor family.</text>
</comment>
<feature type="domain" description="Bowman-Birk serine protease inhibitors family" evidence="8">
    <location>
        <begin position="145"/>
        <end position="159"/>
    </location>
</feature>
<feature type="chain" id="PRO_5002864596" description="Bowman-Birk serine protease inhibitors family domain-containing protein" evidence="7">
    <location>
        <begin position="28"/>
        <end position="186"/>
    </location>
</feature>
<keyword evidence="3 5" id="KW-0722">Serine protease inhibitor</keyword>
<accession>B8AD05</accession>
<gene>
    <name evidence="9" type="ORF">OsI_00195</name>
</gene>
<dbReference type="SMART" id="SM00269">
    <property type="entry name" value="BowB"/>
    <property type="match status" value="2"/>
</dbReference>
<dbReference type="OrthoDB" id="580536at2759"/>
<dbReference type="AlphaFoldDB" id="B8AD05"/>
<feature type="region of interest" description="Disordered" evidence="6">
    <location>
        <begin position="35"/>
        <end position="55"/>
    </location>
</feature>
<evidence type="ECO:0000256" key="6">
    <source>
        <dbReference type="SAM" id="MobiDB-lite"/>
    </source>
</evidence>
<dbReference type="OMA" id="TCPIKSC"/>
<feature type="signal peptide" evidence="7">
    <location>
        <begin position="1"/>
        <end position="27"/>
    </location>
</feature>
<dbReference type="SMR" id="B8AD05"/>
<name>B8AD05_ORYSI</name>
<dbReference type="Gene3D" id="2.10.69.10">
    <property type="entry name" value="Cysteine Protease (Bromelain) Inhibitor, subunit H"/>
    <property type="match status" value="2"/>
</dbReference>
<evidence type="ECO:0000256" key="2">
    <source>
        <dbReference type="ARBA" id="ARBA00022690"/>
    </source>
</evidence>
<reference evidence="9 10" key="1">
    <citation type="journal article" date="2005" name="PLoS Biol.">
        <title>The genomes of Oryza sativa: a history of duplications.</title>
        <authorList>
            <person name="Yu J."/>
            <person name="Wang J."/>
            <person name="Lin W."/>
            <person name="Li S."/>
            <person name="Li H."/>
            <person name="Zhou J."/>
            <person name="Ni P."/>
            <person name="Dong W."/>
            <person name="Hu S."/>
            <person name="Zeng C."/>
            <person name="Zhang J."/>
            <person name="Zhang Y."/>
            <person name="Li R."/>
            <person name="Xu Z."/>
            <person name="Li S."/>
            <person name="Li X."/>
            <person name="Zheng H."/>
            <person name="Cong L."/>
            <person name="Lin L."/>
            <person name="Yin J."/>
            <person name="Geng J."/>
            <person name="Li G."/>
            <person name="Shi J."/>
            <person name="Liu J."/>
            <person name="Lv H."/>
            <person name="Li J."/>
            <person name="Wang J."/>
            <person name="Deng Y."/>
            <person name="Ran L."/>
            <person name="Shi X."/>
            <person name="Wang X."/>
            <person name="Wu Q."/>
            <person name="Li C."/>
            <person name="Ren X."/>
            <person name="Wang J."/>
            <person name="Wang X."/>
            <person name="Li D."/>
            <person name="Liu D."/>
            <person name="Zhang X."/>
            <person name="Ji Z."/>
            <person name="Zhao W."/>
            <person name="Sun Y."/>
            <person name="Zhang Z."/>
            <person name="Bao J."/>
            <person name="Han Y."/>
            <person name="Dong L."/>
            <person name="Ji J."/>
            <person name="Chen P."/>
            <person name="Wu S."/>
            <person name="Liu J."/>
            <person name="Xiao Y."/>
            <person name="Bu D."/>
            <person name="Tan J."/>
            <person name="Yang L."/>
            <person name="Ye C."/>
            <person name="Zhang J."/>
            <person name="Xu J."/>
            <person name="Zhou Y."/>
            <person name="Yu Y."/>
            <person name="Zhang B."/>
            <person name="Zhuang S."/>
            <person name="Wei H."/>
            <person name="Liu B."/>
            <person name="Lei M."/>
            <person name="Yu H."/>
            <person name="Li Y."/>
            <person name="Xu H."/>
            <person name="Wei S."/>
            <person name="He X."/>
            <person name="Fang L."/>
            <person name="Zhang Z."/>
            <person name="Zhang Y."/>
            <person name="Huang X."/>
            <person name="Su Z."/>
            <person name="Tong W."/>
            <person name="Li J."/>
            <person name="Tong Z."/>
            <person name="Li S."/>
            <person name="Ye J."/>
            <person name="Wang L."/>
            <person name="Fang L."/>
            <person name="Lei T."/>
            <person name="Chen C."/>
            <person name="Chen H."/>
            <person name="Xu Z."/>
            <person name="Li H."/>
            <person name="Huang H."/>
            <person name="Zhang F."/>
            <person name="Xu H."/>
            <person name="Li N."/>
            <person name="Zhao C."/>
            <person name="Li S."/>
            <person name="Dong L."/>
            <person name="Huang Y."/>
            <person name="Li L."/>
            <person name="Xi Y."/>
            <person name="Qi Q."/>
            <person name="Li W."/>
            <person name="Zhang B."/>
            <person name="Hu W."/>
            <person name="Zhang Y."/>
            <person name="Tian X."/>
            <person name="Jiao Y."/>
            <person name="Liang X."/>
            <person name="Jin J."/>
            <person name="Gao L."/>
            <person name="Zheng W."/>
            <person name="Hao B."/>
            <person name="Liu S."/>
            <person name="Wang W."/>
            <person name="Yuan L."/>
            <person name="Cao M."/>
            <person name="McDermott J."/>
            <person name="Samudrala R."/>
            <person name="Wang J."/>
            <person name="Wong G.K."/>
            <person name="Yang H."/>
        </authorList>
    </citation>
    <scope>NUCLEOTIDE SEQUENCE [LARGE SCALE GENOMIC DNA]</scope>
    <source>
        <strain evidence="10">cv. 93-11</strain>
    </source>
</reference>
<evidence type="ECO:0000256" key="7">
    <source>
        <dbReference type="SAM" id="SignalP"/>
    </source>
</evidence>
<dbReference type="PANTHER" id="PTHR33479">
    <property type="entry name" value="BOWMAN-BIRK TYPE BRAN TRYPSIN INHIBITOR"/>
    <property type="match status" value="1"/>
</dbReference>
<dbReference type="InterPro" id="IPR000877">
    <property type="entry name" value="Prot_inh_BBI"/>
</dbReference>
<dbReference type="HOGENOM" id="CLU_059102_2_0_1"/>
<dbReference type="GO" id="GO:0004867">
    <property type="term" value="F:serine-type endopeptidase inhibitor activity"/>
    <property type="evidence" value="ECO:0007669"/>
    <property type="project" value="UniProtKB-KW"/>
</dbReference>
<dbReference type="PANTHER" id="PTHR33479:SF22">
    <property type="entry name" value="BOWMAN-BIRK TYPE BRAN TRYPSIN INHIBITOR"/>
    <property type="match status" value="1"/>
</dbReference>
<evidence type="ECO:0000256" key="5">
    <source>
        <dbReference type="RuleBase" id="RU003856"/>
    </source>
</evidence>
<evidence type="ECO:0000313" key="10">
    <source>
        <dbReference type="Proteomes" id="UP000007015"/>
    </source>
</evidence>
<organism evidence="9 10">
    <name type="scientific">Oryza sativa subsp. indica</name>
    <name type="common">Rice</name>
    <dbReference type="NCBI Taxonomy" id="39946"/>
    <lineage>
        <taxon>Eukaryota</taxon>
        <taxon>Viridiplantae</taxon>
        <taxon>Streptophyta</taxon>
        <taxon>Embryophyta</taxon>
        <taxon>Tracheophyta</taxon>
        <taxon>Spermatophyta</taxon>
        <taxon>Magnoliopsida</taxon>
        <taxon>Liliopsida</taxon>
        <taxon>Poales</taxon>
        <taxon>Poaceae</taxon>
        <taxon>BOP clade</taxon>
        <taxon>Oryzoideae</taxon>
        <taxon>Oryzeae</taxon>
        <taxon>Oryzinae</taxon>
        <taxon>Oryza</taxon>
        <taxon>Oryza sativa</taxon>
    </lineage>
</organism>
<evidence type="ECO:0000259" key="8">
    <source>
        <dbReference type="PROSITE" id="PS00281"/>
    </source>
</evidence>
<dbReference type="InterPro" id="IPR035995">
    <property type="entry name" value="Bowman-Birk_prot_inh"/>
</dbReference>
<protein>
    <recommendedName>
        <fullName evidence="8">Bowman-Birk serine protease inhibitors family domain-containing protein</fullName>
    </recommendedName>
</protein>
<dbReference type="CDD" id="cd00023">
    <property type="entry name" value="BBI"/>
    <property type="match status" value="1"/>
</dbReference>
<evidence type="ECO:0000313" key="9">
    <source>
        <dbReference type="EMBL" id="EEC69852.1"/>
    </source>
</evidence>
<evidence type="ECO:0000256" key="3">
    <source>
        <dbReference type="ARBA" id="ARBA00022900"/>
    </source>
</evidence>
<dbReference type="Gramene" id="BGIOSGA002483-TA">
    <property type="protein sequence ID" value="BGIOSGA002483-PA"/>
    <property type="gene ID" value="BGIOSGA002483"/>
</dbReference>
<keyword evidence="4" id="KW-1015">Disulfide bond</keyword>
<dbReference type="STRING" id="39946.B8AD05"/>
<keyword evidence="2 5" id="KW-0646">Protease inhibitor</keyword>
<dbReference type="SUPFAM" id="SSF57247">
    <property type="entry name" value="Bowman-Birk inhibitor, BBI"/>
    <property type="match status" value="2"/>
</dbReference>
<dbReference type="PROSITE" id="PS00281">
    <property type="entry name" value="BOWMAN_BIRK"/>
    <property type="match status" value="1"/>
</dbReference>
<dbReference type="EMBL" id="CM000126">
    <property type="protein sequence ID" value="EEC69852.1"/>
    <property type="molecule type" value="Genomic_DNA"/>
</dbReference>
<dbReference type="Pfam" id="PF00228">
    <property type="entry name" value="Bowman-Birk_leg"/>
    <property type="match status" value="2"/>
</dbReference>
<evidence type="ECO:0000256" key="1">
    <source>
        <dbReference type="ARBA" id="ARBA00008506"/>
    </source>
</evidence>
<dbReference type="Proteomes" id="UP000007015">
    <property type="component" value="Chromosome 1"/>
</dbReference>
<keyword evidence="10" id="KW-1185">Reference proteome</keyword>